<dbReference type="Gene3D" id="1.10.220.30">
    <property type="match status" value="3"/>
</dbReference>
<dbReference type="Pfam" id="PF14842">
    <property type="entry name" value="FliG_N"/>
    <property type="match status" value="1"/>
</dbReference>
<keyword evidence="8 11" id="KW-0472">Membrane</keyword>
<dbReference type="InterPro" id="IPR028263">
    <property type="entry name" value="FliG_N"/>
</dbReference>
<keyword evidence="11" id="KW-0997">Cell inner membrane</keyword>
<comment type="caution">
    <text evidence="15">The sequence shown here is derived from an EMBL/GenBank/DDBJ whole genome shotgun (WGS) entry which is preliminary data.</text>
</comment>
<evidence type="ECO:0000256" key="3">
    <source>
        <dbReference type="ARBA" id="ARBA00010299"/>
    </source>
</evidence>
<keyword evidence="15" id="KW-0966">Cell projection</keyword>
<dbReference type="GO" id="GO:0006935">
    <property type="term" value="P:chemotaxis"/>
    <property type="evidence" value="ECO:0007669"/>
    <property type="project" value="UniProtKB-KW"/>
</dbReference>
<keyword evidence="16" id="KW-1185">Reference proteome</keyword>
<dbReference type="EMBL" id="VKAD01000001">
    <property type="protein sequence ID" value="TXR53403.1"/>
    <property type="molecule type" value="Genomic_DNA"/>
</dbReference>
<keyword evidence="5 11" id="KW-1003">Cell membrane</keyword>
<dbReference type="GO" id="GO:0005886">
    <property type="term" value="C:plasma membrane"/>
    <property type="evidence" value="ECO:0007669"/>
    <property type="project" value="UniProtKB-SubCell"/>
</dbReference>
<dbReference type="FunFam" id="1.10.220.30:FF:000001">
    <property type="entry name" value="Flagellar motor switch protein FliG"/>
    <property type="match status" value="1"/>
</dbReference>
<evidence type="ECO:0000256" key="9">
    <source>
        <dbReference type="ARBA" id="ARBA00023143"/>
    </source>
</evidence>
<keyword evidence="15" id="KW-0969">Cilium</keyword>
<dbReference type="FunFam" id="1.10.220.30:FF:000004">
    <property type="entry name" value="Flagellar motor switch protein FliG"/>
    <property type="match status" value="1"/>
</dbReference>
<evidence type="ECO:0000256" key="11">
    <source>
        <dbReference type="PIRNR" id="PIRNR003161"/>
    </source>
</evidence>
<feature type="domain" description="Flagellar motor switch protein FliG C-terminal" evidence="12">
    <location>
        <begin position="238"/>
        <end position="344"/>
    </location>
</feature>
<sequence>MTENTNLPAATQAELGELERALDGVPMRTRAAMLLMTVGETDAAEVLKHLGPKEVQRVGTAMSTMPELRQEQIEGAVRLFLEEVGGQSGLGVGANDYIRNMLTQALGDEKAAGLIDRIILGGNTTGLDTLKWMDARAVADVIRNEHPQIQTIVLAYLDADQASDVLALFPEKVRLDIIMRVASLESVQPAALQELNNILEKQFSSSAGTQAQTLGGVKTAAEIMNYLDSSVETELMDGIKEVDEDLATEISDLMFVFDNLIDLDDRGIQALLREVSTESLKIALRGAENDLANKILDNMSRRAAEILRDDMESMGPIKVSEVEVAQKEILGIARRMSDAGEIALGGAGGEDML</sequence>
<name>A0A5C8Z7X8_9GAMM</name>
<evidence type="ECO:0000256" key="1">
    <source>
        <dbReference type="ARBA" id="ARBA00004117"/>
    </source>
</evidence>
<dbReference type="OrthoDB" id="9780302at2"/>
<protein>
    <recommendedName>
        <fullName evidence="4 11">Flagellar motor switch protein FliG</fullName>
    </recommendedName>
</protein>
<dbReference type="InterPro" id="IPR032779">
    <property type="entry name" value="FliG_M"/>
</dbReference>
<dbReference type="InterPro" id="IPR023087">
    <property type="entry name" value="Flg_Motor_Flig_C"/>
</dbReference>
<evidence type="ECO:0000256" key="7">
    <source>
        <dbReference type="ARBA" id="ARBA00022779"/>
    </source>
</evidence>
<comment type="similarity">
    <text evidence="3 11">Belongs to the FliG family.</text>
</comment>
<evidence type="ECO:0000256" key="10">
    <source>
        <dbReference type="ARBA" id="ARBA00025598"/>
    </source>
</evidence>
<evidence type="ECO:0000256" key="5">
    <source>
        <dbReference type="ARBA" id="ARBA00022475"/>
    </source>
</evidence>
<dbReference type="GO" id="GO:0071973">
    <property type="term" value="P:bacterial-type flagellum-dependent cell motility"/>
    <property type="evidence" value="ECO:0007669"/>
    <property type="project" value="InterPro"/>
</dbReference>
<dbReference type="GO" id="GO:0009425">
    <property type="term" value="C:bacterial-type flagellum basal body"/>
    <property type="evidence" value="ECO:0007669"/>
    <property type="project" value="UniProtKB-SubCell"/>
</dbReference>
<dbReference type="GO" id="GO:0003774">
    <property type="term" value="F:cytoskeletal motor activity"/>
    <property type="evidence" value="ECO:0007669"/>
    <property type="project" value="InterPro"/>
</dbReference>
<dbReference type="PRINTS" id="PR00954">
    <property type="entry name" value="FLGMOTORFLIG"/>
</dbReference>
<accession>A0A5C8Z7X8</accession>
<dbReference type="RefSeq" id="WP_147712746.1">
    <property type="nucleotide sequence ID" value="NZ_VKAD01000001.1"/>
</dbReference>
<dbReference type="NCBIfam" id="TIGR00207">
    <property type="entry name" value="fliG"/>
    <property type="match status" value="1"/>
</dbReference>
<dbReference type="Proteomes" id="UP000321764">
    <property type="component" value="Unassembled WGS sequence"/>
</dbReference>
<dbReference type="InterPro" id="IPR000090">
    <property type="entry name" value="Flg_Motor_Flig"/>
</dbReference>
<dbReference type="Pfam" id="PF01706">
    <property type="entry name" value="FliG_C"/>
    <property type="match status" value="1"/>
</dbReference>
<dbReference type="PANTHER" id="PTHR30534">
    <property type="entry name" value="FLAGELLAR MOTOR SWITCH PROTEIN FLIG"/>
    <property type="match status" value="1"/>
</dbReference>
<keyword evidence="9 11" id="KW-0975">Bacterial flagellum</keyword>
<evidence type="ECO:0000259" key="13">
    <source>
        <dbReference type="Pfam" id="PF14841"/>
    </source>
</evidence>
<feature type="domain" description="Flagellar motor switch protein FliG middle" evidence="13">
    <location>
        <begin position="136"/>
        <end position="207"/>
    </location>
</feature>
<comment type="function">
    <text evidence="10 11">FliG is one of three proteins (FliG, FliN, FliM) that forms the rotor-mounted switch complex (C ring), located at the base of the basal body. This complex interacts with the CheY and CheZ chemotaxis proteins, in addition to contacting components of the motor that determine the direction of flagellar rotation.</text>
</comment>
<reference evidence="15 16" key="1">
    <citation type="submission" date="2019-07" db="EMBL/GenBank/DDBJ databases">
        <title>Reinekea sp. strain SSH23 genome sequencing and assembly.</title>
        <authorList>
            <person name="Kim I."/>
        </authorList>
    </citation>
    <scope>NUCLEOTIDE SEQUENCE [LARGE SCALE GENOMIC DNA]</scope>
    <source>
        <strain evidence="15 16">SSH23</strain>
    </source>
</reference>
<comment type="subcellular location">
    <subcellularLocation>
        <location evidence="1 11">Bacterial flagellum basal body</location>
    </subcellularLocation>
    <subcellularLocation>
        <location evidence="2 11">Cell inner membrane</location>
        <topology evidence="2 11">Peripheral membrane protein</topology>
        <orientation evidence="2 11">Cytoplasmic side</orientation>
    </subcellularLocation>
</comment>
<dbReference type="InterPro" id="IPR011002">
    <property type="entry name" value="FliG_a-hlx"/>
</dbReference>
<keyword evidence="15" id="KW-0282">Flagellum</keyword>
<dbReference type="SUPFAM" id="SSF48029">
    <property type="entry name" value="FliG"/>
    <property type="match status" value="2"/>
</dbReference>
<evidence type="ECO:0000256" key="4">
    <source>
        <dbReference type="ARBA" id="ARBA00021870"/>
    </source>
</evidence>
<gene>
    <name evidence="15" type="primary">fliG</name>
    <name evidence="15" type="ORF">FME95_02200</name>
</gene>
<evidence type="ECO:0000259" key="14">
    <source>
        <dbReference type="Pfam" id="PF14842"/>
    </source>
</evidence>
<evidence type="ECO:0000256" key="8">
    <source>
        <dbReference type="ARBA" id="ARBA00023136"/>
    </source>
</evidence>
<evidence type="ECO:0000313" key="16">
    <source>
        <dbReference type="Proteomes" id="UP000321764"/>
    </source>
</evidence>
<dbReference type="AlphaFoldDB" id="A0A5C8Z7X8"/>
<evidence type="ECO:0000256" key="2">
    <source>
        <dbReference type="ARBA" id="ARBA00004515"/>
    </source>
</evidence>
<dbReference type="PIRSF" id="PIRSF003161">
    <property type="entry name" value="FliG"/>
    <property type="match status" value="1"/>
</dbReference>
<feature type="domain" description="Flagellar motor switch protein FliG N-terminal" evidence="14">
    <location>
        <begin position="28"/>
        <end position="125"/>
    </location>
</feature>
<evidence type="ECO:0000313" key="15">
    <source>
        <dbReference type="EMBL" id="TXR53403.1"/>
    </source>
</evidence>
<dbReference type="Pfam" id="PF14841">
    <property type="entry name" value="FliG_M"/>
    <property type="match status" value="1"/>
</dbReference>
<organism evidence="15 16">
    <name type="scientific">Reinekea thalattae</name>
    <dbReference type="NCBI Taxonomy" id="2593301"/>
    <lineage>
        <taxon>Bacteria</taxon>
        <taxon>Pseudomonadati</taxon>
        <taxon>Pseudomonadota</taxon>
        <taxon>Gammaproteobacteria</taxon>
        <taxon>Oceanospirillales</taxon>
        <taxon>Saccharospirillaceae</taxon>
        <taxon>Reinekea</taxon>
    </lineage>
</organism>
<evidence type="ECO:0000259" key="12">
    <source>
        <dbReference type="Pfam" id="PF01706"/>
    </source>
</evidence>
<keyword evidence="6 11" id="KW-0145">Chemotaxis</keyword>
<evidence type="ECO:0000256" key="6">
    <source>
        <dbReference type="ARBA" id="ARBA00022500"/>
    </source>
</evidence>
<proteinExistence type="inferred from homology"/>
<dbReference type="PANTHER" id="PTHR30534:SF0">
    <property type="entry name" value="FLAGELLAR MOTOR SWITCH PROTEIN FLIG"/>
    <property type="match status" value="1"/>
</dbReference>
<keyword evidence="7 11" id="KW-0283">Flagellar rotation</keyword>